<dbReference type="PANTHER" id="PTHR37466:SF1">
    <property type="entry name" value="SLR1628 PROTEIN"/>
    <property type="match status" value="1"/>
</dbReference>
<dbReference type="Gene3D" id="3.30.56.110">
    <property type="entry name" value="Protein of unknown function DUF2237"/>
    <property type="match status" value="1"/>
</dbReference>
<dbReference type="EMBL" id="CAJNOC010002999">
    <property type="protein sequence ID" value="CAF0962208.1"/>
    <property type="molecule type" value="Genomic_DNA"/>
</dbReference>
<feature type="region of interest" description="Disordered" evidence="1">
    <location>
        <begin position="126"/>
        <end position="189"/>
    </location>
</feature>
<gene>
    <name evidence="2" type="ORF">OXX778_LOCUS14509</name>
</gene>
<sequence length="189" mass="21201">MTGFTRTGKCETNDQDQGTHLVCSRVTDKFLNYTKSKGNDLSTPTSWFPGLKNGDQWCLCVFRWYQAFKDGAAPPVVLKSTNKEALNYFEQLKVDINDLKNNSQPQSLTLSAQATPIPTKTYCFSETTSSARGNKRGSETKLSNEVSNAPDPKKPNKNPRRNKNQKDQEFSDIKVEKEASKLLNLNPSN</sequence>
<accession>A0A814DYK8</accession>
<dbReference type="AlphaFoldDB" id="A0A814DYK8"/>
<evidence type="ECO:0000313" key="3">
    <source>
        <dbReference type="Proteomes" id="UP000663879"/>
    </source>
</evidence>
<proteinExistence type="predicted"/>
<reference evidence="2" key="1">
    <citation type="submission" date="2021-02" db="EMBL/GenBank/DDBJ databases">
        <authorList>
            <person name="Nowell W R."/>
        </authorList>
    </citation>
    <scope>NUCLEOTIDE SEQUENCE</scope>
    <source>
        <strain evidence="2">Ploen Becks lab</strain>
    </source>
</reference>
<dbReference type="InterPro" id="IPR018714">
    <property type="entry name" value="DUF2237"/>
</dbReference>
<dbReference type="OrthoDB" id="1517790at2759"/>
<keyword evidence="3" id="KW-1185">Reference proteome</keyword>
<name>A0A814DYK8_9BILA</name>
<dbReference type="Proteomes" id="UP000663879">
    <property type="component" value="Unassembled WGS sequence"/>
</dbReference>
<comment type="caution">
    <text evidence="2">The sequence shown here is derived from an EMBL/GenBank/DDBJ whole genome shotgun (WGS) entry which is preliminary data.</text>
</comment>
<organism evidence="2 3">
    <name type="scientific">Brachionus calyciflorus</name>
    <dbReference type="NCBI Taxonomy" id="104777"/>
    <lineage>
        <taxon>Eukaryota</taxon>
        <taxon>Metazoa</taxon>
        <taxon>Spiralia</taxon>
        <taxon>Gnathifera</taxon>
        <taxon>Rotifera</taxon>
        <taxon>Eurotatoria</taxon>
        <taxon>Monogononta</taxon>
        <taxon>Pseudotrocha</taxon>
        <taxon>Ploima</taxon>
        <taxon>Brachionidae</taxon>
        <taxon>Brachionus</taxon>
    </lineage>
</organism>
<evidence type="ECO:0000256" key="1">
    <source>
        <dbReference type="SAM" id="MobiDB-lite"/>
    </source>
</evidence>
<feature type="compositionally biased region" description="Basic and acidic residues" evidence="1">
    <location>
        <begin position="164"/>
        <end position="180"/>
    </location>
</feature>
<evidence type="ECO:0000313" key="2">
    <source>
        <dbReference type="EMBL" id="CAF0962208.1"/>
    </source>
</evidence>
<protein>
    <submittedName>
        <fullName evidence="2">Uncharacterized protein</fullName>
    </submittedName>
</protein>
<dbReference type="Pfam" id="PF09996">
    <property type="entry name" value="DUF2237"/>
    <property type="match status" value="1"/>
</dbReference>
<dbReference type="PANTHER" id="PTHR37466">
    <property type="entry name" value="SLR1628 PROTEIN"/>
    <property type="match status" value="1"/>
</dbReference>